<dbReference type="Proteomes" id="UP001249020">
    <property type="component" value="Unassembled WGS sequence"/>
</dbReference>
<evidence type="ECO:0000256" key="9">
    <source>
        <dbReference type="ARBA" id="ARBA00022723"/>
    </source>
</evidence>
<feature type="signal peptide" evidence="21">
    <location>
        <begin position="1"/>
        <end position="22"/>
    </location>
</feature>
<keyword evidence="15" id="KW-0482">Metalloprotease</keyword>
<sequence length="483" mass="52241">MRQTFISLTIAASLGFMLGGCAVSTHSTSADAKQESAITIANKTPELALAMQVKNASEESDLAYEIVKSLTVEVGPRIPGSQGDKRAVAWAEAKFNEMGFDKVYKQPVRVRNWERGFADAKVVAPFPQELVITALGGSIATPESGLEAKVVMFDSLASLSEADKATVEGNIVFLNTRMQRDKAGKFYGKVVPNRVAGAVEAAKMGAKAVIIRSVGTDNSRFAHTGVMRYDEEVEKIPAGAISTADADNLEAMFSSEQDVVLNINMQAKDAGWQTSYNVIGEFTGTEKPDEVVLISAHLDSWDEGTGALDDGAGVGIVTAAAKIIKDTIGQPKRTIRVILYAAEEIGLVGAYQYVRTNRESLENIIFAAESDFGAGKIYQLDTRFDEAVRNDPSDLYAALKSMGVELGNNTTNGGPDVSMLPNYGVPVIALKQDGTYYFDYHHTPNDTLDKIELDDIRQNQTVWALITAYIANSDFDPRPAPKR</sequence>
<keyword evidence="24" id="KW-1185">Reference proteome</keyword>
<evidence type="ECO:0000256" key="19">
    <source>
        <dbReference type="ARBA" id="ARBA00025833"/>
    </source>
</evidence>
<evidence type="ECO:0000256" key="18">
    <source>
        <dbReference type="ARBA" id="ARBA00023228"/>
    </source>
</evidence>
<evidence type="ECO:0000256" key="11">
    <source>
        <dbReference type="ARBA" id="ARBA00022801"/>
    </source>
</evidence>
<dbReference type="PANTHER" id="PTHR12053">
    <property type="entry name" value="PROTEASE FAMILY M28 PLASMA GLUTAMATE CARBOXYPEPTIDASE-RELATED"/>
    <property type="match status" value="1"/>
</dbReference>
<evidence type="ECO:0000256" key="8">
    <source>
        <dbReference type="ARBA" id="ARBA00022670"/>
    </source>
</evidence>
<evidence type="ECO:0000256" key="1">
    <source>
        <dbReference type="ARBA" id="ARBA00004240"/>
    </source>
</evidence>
<evidence type="ECO:0000256" key="14">
    <source>
        <dbReference type="ARBA" id="ARBA00023034"/>
    </source>
</evidence>
<dbReference type="GO" id="GO:0046872">
    <property type="term" value="F:metal ion binding"/>
    <property type="evidence" value="ECO:0007669"/>
    <property type="project" value="UniProtKB-KW"/>
</dbReference>
<dbReference type="InterPro" id="IPR039866">
    <property type="entry name" value="CPQ"/>
</dbReference>
<evidence type="ECO:0000256" key="15">
    <source>
        <dbReference type="ARBA" id="ARBA00023049"/>
    </source>
</evidence>
<evidence type="ECO:0000256" key="21">
    <source>
        <dbReference type="SAM" id="SignalP"/>
    </source>
</evidence>
<gene>
    <name evidence="23" type="ORF">RM544_00755</name>
</gene>
<dbReference type="Gene3D" id="3.40.630.10">
    <property type="entry name" value="Zn peptidases"/>
    <property type="match status" value="1"/>
</dbReference>
<evidence type="ECO:0000256" key="13">
    <source>
        <dbReference type="ARBA" id="ARBA00022833"/>
    </source>
</evidence>
<evidence type="ECO:0000256" key="16">
    <source>
        <dbReference type="ARBA" id="ARBA00023145"/>
    </source>
</evidence>
<dbReference type="GO" id="GO:0005576">
    <property type="term" value="C:extracellular region"/>
    <property type="evidence" value="ECO:0007669"/>
    <property type="project" value="UniProtKB-SubCell"/>
</dbReference>
<dbReference type="EMBL" id="JAVRIE010000001">
    <property type="protein sequence ID" value="MDT0581059.1"/>
    <property type="molecule type" value="Genomic_DNA"/>
</dbReference>
<dbReference type="PROSITE" id="PS51257">
    <property type="entry name" value="PROKAR_LIPOPROTEIN"/>
    <property type="match status" value="1"/>
</dbReference>
<keyword evidence="17" id="KW-0325">Glycoprotein</keyword>
<dbReference type="AlphaFoldDB" id="A0AAW8QX11"/>
<keyword evidence="16" id="KW-0865">Zymogen</keyword>
<comment type="subunit">
    <text evidence="19">Homodimer. The monomeric form is inactive while the homodimer is active.</text>
</comment>
<keyword evidence="13" id="KW-0862">Zinc</keyword>
<evidence type="ECO:0000256" key="4">
    <source>
        <dbReference type="ARBA" id="ARBA00004613"/>
    </source>
</evidence>
<dbReference type="RefSeq" id="WP_311359874.1">
    <property type="nucleotide sequence ID" value="NZ_JAVRIE010000001.1"/>
</dbReference>
<dbReference type="GO" id="GO:0006508">
    <property type="term" value="P:proteolysis"/>
    <property type="evidence" value="ECO:0007669"/>
    <property type="project" value="UniProtKB-KW"/>
</dbReference>
<keyword evidence="14" id="KW-0333">Golgi apparatus</keyword>
<evidence type="ECO:0000256" key="3">
    <source>
        <dbReference type="ARBA" id="ARBA00004555"/>
    </source>
</evidence>
<dbReference type="GO" id="GO:0004180">
    <property type="term" value="F:carboxypeptidase activity"/>
    <property type="evidence" value="ECO:0007669"/>
    <property type="project" value="UniProtKB-KW"/>
</dbReference>
<evidence type="ECO:0000256" key="2">
    <source>
        <dbReference type="ARBA" id="ARBA00004371"/>
    </source>
</evidence>
<keyword evidence="11" id="KW-0378">Hydrolase</keyword>
<evidence type="ECO:0000256" key="20">
    <source>
        <dbReference type="ARBA" id="ARBA00033328"/>
    </source>
</evidence>
<keyword evidence="6" id="KW-0964">Secreted</keyword>
<protein>
    <recommendedName>
        <fullName evidence="5">Carboxypeptidase Q</fullName>
    </recommendedName>
    <alternativeName>
        <fullName evidence="20">Plasma glutamate carboxypeptidase</fullName>
    </alternativeName>
</protein>
<keyword evidence="9" id="KW-0479">Metal-binding</keyword>
<evidence type="ECO:0000256" key="17">
    <source>
        <dbReference type="ARBA" id="ARBA00023180"/>
    </source>
</evidence>
<keyword evidence="10 21" id="KW-0732">Signal</keyword>
<organism evidence="23 24">
    <name type="scientific">Brumicola blandensis</name>
    <dbReference type="NCBI Taxonomy" id="3075611"/>
    <lineage>
        <taxon>Bacteria</taxon>
        <taxon>Pseudomonadati</taxon>
        <taxon>Pseudomonadota</taxon>
        <taxon>Gammaproteobacteria</taxon>
        <taxon>Alteromonadales</taxon>
        <taxon>Alteromonadaceae</taxon>
        <taxon>Brumicola</taxon>
    </lineage>
</organism>
<dbReference type="InterPro" id="IPR007484">
    <property type="entry name" value="Peptidase_M28"/>
</dbReference>
<keyword evidence="8" id="KW-0645">Protease</keyword>
<dbReference type="Pfam" id="PF04389">
    <property type="entry name" value="Peptidase_M28"/>
    <property type="match status" value="1"/>
</dbReference>
<keyword evidence="7" id="KW-0121">Carboxypeptidase</keyword>
<evidence type="ECO:0000313" key="24">
    <source>
        <dbReference type="Proteomes" id="UP001249020"/>
    </source>
</evidence>
<evidence type="ECO:0000256" key="10">
    <source>
        <dbReference type="ARBA" id="ARBA00022729"/>
    </source>
</evidence>
<evidence type="ECO:0000259" key="22">
    <source>
        <dbReference type="Pfam" id="PF04389"/>
    </source>
</evidence>
<evidence type="ECO:0000256" key="6">
    <source>
        <dbReference type="ARBA" id="ARBA00022525"/>
    </source>
</evidence>
<comment type="caution">
    <text evidence="23">The sequence shown here is derived from an EMBL/GenBank/DDBJ whole genome shotgun (WGS) entry which is preliminary data.</text>
</comment>
<evidence type="ECO:0000256" key="5">
    <source>
        <dbReference type="ARBA" id="ARBA00014116"/>
    </source>
</evidence>
<dbReference type="SUPFAM" id="SSF53187">
    <property type="entry name" value="Zn-dependent exopeptidases"/>
    <property type="match status" value="1"/>
</dbReference>
<dbReference type="PANTHER" id="PTHR12053:SF3">
    <property type="entry name" value="CARBOXYPEPTIDASE Q"/>
    <property type="match status" value="1"/>
</dbReference>
<feature type="chain" id="PRO_5043891744" description="Carboxypeptidase Q" evidence="21">
    <location>
        <begin position="23"/>
        <end position="483"/>
    </location>
</feature>
<keyword evidence="12" id="KW-0256">Endoplasmic reticulum</keyword>
<accession>A0AAW8QX11</accession>
<dbReference type="GO" id="GO:0070573">
    <property type="term" value="F:metallodipeptidase activity"/>
    <property type="evidence" value="ECO:0007669"/>
    <property type="project" value="InterPro"/>
</dbReference>
<comment type="subcellular location">
    <subcellularLocation>
        <location evidence="1">Endoplasmic reticulum</location>
    </subcellularLocation>
    <subcellularLocation>
        <location evidence="3">Golgi apparatus</location>
    </subcellularLocation>
    <subcellularLocation>
        <location evidence="2">Lysosome</location>
    </subcellularLocation>
    <subcellularLocation>
        <location evidence="4">Secreted</location>
    </subcellularLocation>
</comment>
<evidence type="ECO:0000256" key="12">
    <source>
        <dbReference type="ARBA" id="ARBA00022824"/>
    </source>
</evidence>
<keyword evidence="18" id="KW-0458">Lysosome</keyword>
<name>A0AAW8QX11_9ALTE</name>
<dbReference type="GO" id="GO:0005764">
    <property type="term" value="C:lysosome"/>
    <property type="evidence" value="ECO:0007669"/>
    <property type="project" value="UniProtKB-SubCell"/>
</dbReference>
<proteinExistence type="predicted"/>
<reference evidence="23 24" key="1">
    <citation type="submission" date="2023-09" db="EMBL/GenBank/DDBJ databases">
        <authorList>
            <person name="Rey-Velasco X."/>
        </authorList>
    </citation>
    <scope>NUCLEOTIDE SEQUENCE [LARGE SCALE GENOMIC DNA]</scope>
    <source>
        <strain evidence="23 24">W409</strain>
    </source>
</reference>
<feature type="domain" description="Peptidase M28" evidence="22">
    <location>
        <begin position="277"/>
        <end position="464"/>
    </location>
</feature>
<evidence type="ECO:0000256" key="7">
    <source>
        <dbReference type="ARBA" id="ARBA00022645"/>
    </source>
</evidence>
<evidence type="ECO:0000313" key="23">
    <source>
        <dbReference type="EMBL" id="MDT0581059.1"/>
    </source>
</evidence>
<dbReference type="Gene3D" id="3.50.30.30">
    <property type="match status" value="1"/>
</dbReference>